<dbReference type="Proteomes" id="UP000316079">
    <property type="component" value="Unassembled WGS sequence"/>
</dbReference>
<dbReference type="EMBL" id="SRMA01026832">
    <property type="protein sequence ID" value="TRY66625.1"/>
    <property type="molecule type" value="Genomic_DNA"/>
</dbReference>
<dbReference type="AlphaFoldDB" id="A0A553NMG4"/>
<evidence type="ECO:0000256" key="1">
    <source>
        <dbReference type="SAM" id="MobiDB-lite"/>
    </source>
</evidence>
<organism evidence="2 3">
    <name type="scientific">Danionella cerebrum</name>
    <dbReference type="NCBI Taxonomy" id="2873325"/>
    <lineage>
        <taxon>Eukaryota</taxon>
        <taxon>Metazoa</taxon>
        <taxon>Chordata</taxon>
        <taxon>Craniata</taxon>
        <taxon>Vertebrata</taxon>
        <taxon>Euteleostomi</taxon>
        <taxon>Actinopterygii</taxon>
        <taxon>Neopterygii</taxon>
        <taxon>Teleostei</taxon>
        <taxon>Ostariophysi</taxon>
        <taxon>Cypriniformes</taxon>
        <taxon>Danionidae</taxon>
        <taxon>Danioninae</taxon>
        <taxon>Danionella</taxon>
    </lineage>
</organism>
<gene>
    <name evidence="2" type="ORF">DNTS_007775</name>
</gene>
<keyword evidence="3" id="KW-1185">Reference proteome</keyword>
<comment type="caution">
    <text evidence="2">The sequence shown here is derived from an EMBL/GenBank/DDBJ whole genome shotgun (WGS) entry which is preliminary data.</text>
</comment>
<name>A0A553NMG4_9TELE</name>
<evidence type="ECO:0000313" key="2">
    <source>
        <dbReference type="EMBL" id="TRY66625.1"/>
    </source>
</evidence>
<reference evidence="2 3" key="1">
    <citation type="journal article" date="2019" name="Sci. Data">
        <title>Hybrid genome assembly and annotation of Danionella translucida.</title>
        <authorList>
            <person name="Kadobianskyi M."/>
            <person name="Schulze L."/>
            <person name="Schuelke M."/>
            <person name="Judkewitz B."/>
        </authorList>
    </citation>
    <scope>NUCLEOTIDE SEQUENCE [LARGE SCALE GENOMIC DNA]</scope>
    <source>
        <strain evidence="2 3">Bolton</strain>
    </source>
</reference>
<proteinExistence type="predicted"/>
<protein>
    <submittedName>
        <fullName evidence="2">Uncharacterized protein</fullName>
    </submittedName>
</protein>
<sequence length="403" mass="48077">MDHLFVEDICISQLESPAKGQAKVLYESILKERSAISSQPEAFKLPPLCAFSQTKAKGIQQLQPQKKVHYKLDPALKTRFYNNVQKNVYSMIEDIAKKNERRIKSERAAKSSRFSPAPIDFESSSQDLNQKKNTLKLNHTRKLLPPLPTQPCRLKPKPLPKKEFPVIQEQRGMSSQTLTKTEPQPKAVQTMLEYKEKMRLAAMAWREENERKPVVTVIEPPKVCNIAWEVLLHMDLRSEEIEAIRFYEEREVKVCEVKKLMERRSKILDNRIQLELSNQRALNRMLQKKNKDEFYWRNEIRLLEKKIEIVHQRFTWLYFIINPFVMLQEIEENCLRNCEYLEENDLCQSALEDFRMLEMRQRLQRFAEKQAALERKREERSEQRRQKRREIALAPLKKHDWRT</sequence>
<feature type="compositionally biased region" description="Basic and acidic residues" evidence="1">
    <location>
        <begin position="375"/>
        <end position="384"/>
    </location>
</feature>
<accession>A0A553NMG4</accession>
<evidence type="ECO:0000313" key="3">
    <source>
        <dbReference type="Proteomes" id="UP000316079"/>
    </source>
</evidence>
<feature type="region of interest" description="Disordered" evidence="1">
    <location>
        <begin position="375"/>
        <end position="403"/>
    </location>
</feature>